<dbReference type="OrthoDB" id="1358136at2"/>
<gene>
    <name evidence="2" type="ORF">HMF3257_07650</name>
</gene>
<organism evidence="2 3">
    <name type="scientific">Spirosoma telluris</name>
    <dbReference type="NCBI Taxonomy" id="2183553"/>
    <lineage>
        <taxon>Bacteria</taxon>
        <taxon>Pseudomonadati</taxon>
        <taxon>Bacteroidota</taxon>
        <taxon>Cytophagia</taxon>
        <taxon>Cytophagales</taxon>
        <taxon>Cytophagaceae</taxon>
        <taxon>Spirosoma</taxon>
    </lineage>
</organism>
<reference evidence="2 3" key="1">
    <citation type="submission" date="2018-06" db="EMBL/GenBank/DDBJ databases">
        <title>Spirosoma sp. HMF3257 Genome sequencing and assembly.</title>
        <authorList>
            <person name="Kang H."/>
            <person name="Cha I."/>
            <person name="Kim H."/>
            <person name="Kang J."/>
            <person name="Joh K."/>
        </authorList>
    </citation>
    <scope>NUCLEOTIDE SEQUENCE [LARGE SCALE GENOMIC DNA]</scope>
    <source>
        <strain evidence="2 3">HMF3257</strain>
    </source>
</reference>
<feature type="transmembrane region" description="Helical" evidence="1">
    <location>
        <begin position="5"/>
        <end position="24"/>
    </location>
</feature>
<comment type="caution">
    <text evidence="2">The sequence shown here is derived from an EMBL/GenBank/DDBJ whole genome shotgun (WGS) entry which is preliminary data.</text>
</comment>
<keyword evidence="1" id="KW-0472">Membrane</keyword>
<feature type="transmembrane region" description="Helical" evidence="1">
    <location>
        <begin position="108"/>
        <end position="127"/>
    </location>
</feature>
<evidence type="ECO:0000313" key="2">
    <source>
        <dbReference type="EMBL" id="RAI74232.1"/>
    </source>
</evidence>
<keyword evidence="1" id="KW-1133">Transmembrane helix</keyword>
<dbReference type="AlphaFoldDB" id="A0A327NG33"/>
<evidence type="ECO:0000256" key="1">
    <source>
        <dbReference type="SAM" id="Phobius"/>
    </source>
</evidence>
<dbReference type="Proteomes" id="UP000249016">
    <property type="component" value="Unassembled WGS sequence"/>
</dbReference>
<keyword evidence="1" id="KW-0812">Transmembrane</keyword>
<keyword evidence="3" id="KW-1185">Reference proteome</keyword>
<protein>
    <recommendedName>
        <fullName evidence="4">VanZ family protein</fullName>
    </recommendedName>
</protein>
<sequence>MRLTYVLLSVGVALILYLSWQPHYDFKHIWFIPNWLSRWTDVHANGNIRTAVPFVFMGLFAGFLPSPQPRSVYQWLILWLILIGIVTLAEVGQLLIPSRFFSFEDIGWGATGALAGLFTAFILVTSLKKSKSQRK</sequence>
<feature type="transmembrane region" description="Helical" evidence="1">
    <location>
        <begin position="76"/>
        <end position="96"/>
    </location>
</feature>
<evidence type="ECO:0000313" key="3">
    <source>
        <dbReference type="Proteomes" id="UP000249016"/>
    </source>
</evidence>
<evidence type="ECO:0008006" key="4">
    <source>
        <dbReference type="Google" id="ProtNLM"/>
    </source>
</evidence>
<dbReference type="RefSeq" id="WP_111341127.1">
    <property type="nucleotide sequence ID" value="NZ_QLII01000001.1"/>
</dbReference>
<feature type="transmembrane region" description="Helical" evidence="1">
    <location>
        <begin position="44"/>
        <end position="64"/>
    </location>
</feature>
<dbReference type="EMBL" id="QLII01000001">
    <property type="protein sequence ID" value="RAI74232.1"/>
    <property type="molecule type" value="Genomic_DNA"/>
</dbReference>
<proteinExistence type="predicted"/>
<accession>A0A327NG33</accession>
<name>A0A327NG33_9BACT</name>